<dbReference type="InterPro" id="IPR002933">
    <property type="entry name" value="Peptidase_M20"/>
</dbReference>
<feature type="domain" description="Peptidase M20 dimerisation" evidence="6">
    <location>
        <begin position="240"/>
        <end position="356"/>
    </location>
</feature>
<gene>
    <name evidence="7" type="ORF">GHT07_06715</name>
</gene>
<feature type="region of interest" description="Disordered" evidence="5">
    <location>
        <begin position="1"/>
        <end position="22"/>
    </location>
</feature>
<dbReference type="Gene3D" id="3.40.630.10">
    <property type="entry name" value="Zn peptidases"/>
    <property type="match status" value="1"/>
</dbReference>
<keyword evidence="2" id="KW-0479">Metal-binding</keyword>
<accession>A0A844B0Z5</accession>
<dbReference type="EMBL" id="WJBU01000005">
    <property type="protein sequence ID" value="MRD46962.1"/>
    <property type="molecule type" value="Genomic_DNA"/>
</dbReference>
<dbReference type="InterPro" id="IPR001261">
    <property type="entry name" value="ArgE/DapE_CS"/>
</dbReference>
<dbReference type="GO" id="GO:0046872">
    <property type="term" value="F:metal ion binding"/>
    <property type="evidence" value="ECO:0007669"/>
    <property type="project" value="UniProtKB-KW"/>
</dbReference>
<dbReference type="Pfam" id="PF01546">
    <property type="entry name" value="Peptidase_M20"/>
    <property type="match status" value="1"/>
</dbReference>
<evidence type="ECO:0000256" key="3">
    <source>
        <dbReference type="ARBA" id="ARBA00022801"/>
    </source>
</evidence>
<dbReference type="PANTHER" id="PTHR43808">
    <property type="entry name" value="ACETYLORNITHINE DEACETYLASE"/>
    <property type="match status" value="1"/>
</dbReference>
<evidence type="ECO:0000259" key="6">
    <source>
        <dbReference type="Pfam" id="PF07687"/>
    </source>
</evidence>
<dbReference type="PROSITE" id="PS00758">
    <property type="entry name" value="ARGE_DAPE_CPG2_1"/>
    <property type="match status" value="1"/>
</dbReference>
<dbReference type="GO" id="GO:0016787">
    <property type="term" value="F:hydrolase activity"/>
    <property type="evidence" value="ECO:0007669"/>
    <property type="project" value="UniProtKB-KW"/>
</dbReference>
<proteinExistence type="predicted"/>
<keyword evidence="8" id="KW-1185">Reference proteome</keyword>
<protein>
    <submittedName>
        <fullName evidence="7">M20/M25/M40 family metallo-hydrolase</fullName>
    </submittedName>
</protein>
<comment type="cofactor">
    <cofactor evidence="1">
        <name>Zn(2+)</name>
        <dbReference type="ChEBI" id="CHEBI:29105"/>
    </cofactor>
</comment>
<organism evidence="7 8">
    <name type="scientific">Caenimonas koreensis DSM 17982</name>
    <dbReference type="NCBI Taxonomy" id="1121255"/>
    <lineage>
        <taxon>Bacteria</taxon>
        <taxon>Pseudomonadati</taxon>
        <taxon>Pseudomonadota</taxon>
        <taxon>Betaproteobacteria</taxon>
        <taxon>Burkholderiales</taxon>
        <taxon>Comamonadaceae</taxon>
        <taxon>Caenimonas</taxon>
    </lineage>
</organism>
<evidence type="ECO:0000313" key="8">
    <source>
        <dbReference type="Proteomes" id="UP000487350"/>
    </source>
</evidence>
<name>A0A844B0Z5_9BURK</name>
<dbReference type="Proteomes" id="UP000487350">
    <property type="component" value="Unassembled WGS sequence"/>
</dbReference>
<dbReference type="Pfam" id="PF07687">
    <property type="entry name" value="M20_dimer"/>
    <property type="match status" value="1"/>
</dbReference>
<dbReference type="Gene3D" id="3.30.70.360">
    <property type="match status" value="1"/>
</dbReference>
<dbReference type="AlphaFoldDB" id="A0A844B0Z5"/>
<dbReference type="SUPFAM" id="SSF53187">
    <property type="entry name" value="Zn-dependent exopeptidases"/>
    <property type="match status" value="1"/>
</dbReference>
<dbReference type="PANTHER" id="PTHR43808:SF32">
    <property type="entry name" value="ARGE_DAPE-RELATED DEACYLASE"/>
    <property type="match status" value="1"/>
</dbReference>
<dbReference type="OrthoDB" id="9776600at2"/>
<evidence type="ECO:0000256" key="4">
    <source>
        <dbReference type="ARBA" id="ARBA00022833"/>
    </source>
</evidence>
<evidence type="ECO:0000256" key="2">
    <source>
        <dbReference type="ARBA" id="ARBA00022723"/>
    </source>
</evidence>
<evidence type="ECO:0000313" key="7">
    <source>
        <dbReference type="EMBL" id="MRD46962.1"/>
    </source>
</evidence>
<dbReference type="InterPro" id="IPR050072">
    <property type="entry name" value="Peptidase_M20A"/>
</dbReference>
<evidence type="ECO:0000256" key="5">
    <source>
        <dbReference type="SAM" id="MobiDB-lite"/>
    </source>
</evidence>
<keyword evidence="3 7" id="KW-0378">Hydrolase</keyword>
<evidence type="ECO:0000256" key="1">
    <source>
        <dbReference type="ARBA" id="ARBA00001947"/>
    </source>
</evidence>
<dbReference type="InterPro" id="IPR011650">
    <property type="entry name" value="Peptidase_M20_dimer"/>
</dbReference>
<comment type="caution">
    <text evidence="7">The sequence shown here is derived from an EMBL/GenBank/DDBJ whole genome shotgun (WGS) entry which is preliminary data.</text>
</comment>
<reference evidence="7 8" key="1">
    <citation type="submission" date="2019-11" db="EMBL/GenBank/DDBJ databases">
        <title>Caenimonas koreensis gen. nov., sp. nov., isolated from activated sludge.</title>
        <authorList>
            <person name="Seung H.R."/>
        </authorList>
    </citation>
    <scope>NUCLEOTIDE SEQUENCE [LARGE SCALE GENOMIC DNA]</scope>
    <source>
        <strain evidence="7 8">EMB320</strain>
    </source>
</reference>
<sequence length="458" mass="48882">MNGLAHPRSACGASPSRGRSHWPGKAGSRAALVLAVGFLVFVGGVHAQLTDTEQRIVTAVKQRSPAALELLERSVRINSGTLNAQGVREVGAIYRKEFDELGFKTQWDEMPASMKRGGHLLAVHEGSAGKRLLLLGHLDTVFEPSSSVPLWEQRGDKVRGQGVNDMKGGDVIMIEALRALKSVGALDTARIEVVLTGDEERTGSPRETARASMIAAAKRSDYALSFEGSGRHEGQTTAVITRRSSGGWTLVVRGKAGHSMGVFSERSGFGAIYEGARILDAFRQQLIEPNLTFNVGAVFGGTDTKYASDTATGTAFGKSNVIAREFRAEGDMRFLTPEQGDRVKQRMRQIVAASLPGTSATIEFRDGYPPMPPTDAGTKLLLAYSKASEDAGLGPVKADDPAMRGAGDVQHVAPYTTGMDGLGAYGTGAHTDDEDLEIASIERGAIRAALMIYRLTRP</sequence>
<dbReference type="InterPro" id="IPR036264">
    <property type="entry name" value="Bact_exopeptidase_dim_dom"/>
</dbReference>
<dbReference type="SUPFAM" id="SSF55031">
    <property type="entry name" value="Bacterial exopeptidase dimerisation domain"/>
    <property type="match status" value="1"/>
</dbReference>
<keyword evidence="4" id="KW-0862">Zinc</keyword>